<dbReference type="EMBL" id="GG698511">
    <property type="protein sequence ID" value="EGD98440.1"/>
    <property type="molecule type" value="Genomic_DNA"/>
</dbReference>
<evidence type="ECO:0000313" key="2">
    <source>
        <dbReference type="Proteomes" id="UP000009172"/>
    </source>
</evidence>
<name>F2S4E1_TRIT1</name>
<keyword evidence="2" id="KW-1185">Reference proteome</keyword>
<evidence type="ECO:0000313" key="1">
    <source>
        <dbReference type="EMBL" id="EGD98440.1"/>
    </source>
</evidence>
<dbReference type="Proteomes" id="UP000009172">
    <property type="component" value="Unassembled WGS sequence"/>
</dbReference>
<dbReference type="HOGENOM" id="CLU_1836576_0_0_1"/>
<sequence length="140" mass="16116">MVHWHDLDLELLRFFDNHSYFSEEWLPAWAILPGELTTDLLVTEYLTSLFTQPKLNVVIMYIQPRQPFLDAYPAQLPWSWSQTTNTHLSGCSDSILPTLSIEYNKGESNVTVWPQSKSNQSAVQFLFYPATKMPVALFCG</sequence>
<organism evidence="1 2">
    <name type="scientific">Trichophyton tonsurans (strain CBS 112818)</name>
    <name type="common">Scalp ringworm fungus</name>
    <dbReference type="NCBI Taxonomy" id="647933"/>
    <lineage>
        <taxon>Eukaryota</taxon>
        <taxon>Fungi</taxon>
        <taxon>Dikarya</taxon>
        <taxon>Ascomycota</taxon>
        <taxon>Pezizomycotina</taxon>
        <taxon>Eurotiomycetes</taxon>
        <taxon>Eurotiomycetidae</taxon>
        <taxon>Onygenales</taxon>
        <taxon>Arthrodermataceae</taxon>
        <taxon>Trichophyton</taxon>
    </lineage>
</organism>
<reference evidence="2" key="1">
    <citation type="journal article" date="2012" name="MBio">
        <title>Comparative genome analysis of Trichophyton rubrum and related dermatophytes reveals candidate genes involved in infection.</title>
        <authorList>
            <person name="Martinez D.A."/>
            <person name="Oliver B.G."/>
            <person name="Graeser Y."/>
            <person name="Goldberg J.M."/>
            <person name="Li W."/>
            <person name="Martinez-Rossi N.M."/>
            <person name="Monod M."/>
            <person name="Shelest E."/>
            <person name="Barton R.C."/>
            <person name="Birch E."/>
            <person name="Brakhage A.A."/>
            <person name="Chen Z."/>
            <person name="Gurr S.J."/>
            <person name="Heiman D."/>
            <person name="Heitman J."/>
            <person name="Kosti I."/>
            <person name="Rossi A."/>
            <person name="Saif S."/>
            <person name="Samalova M."/>
            <person name="Saunders C.W."/>
            <person name="Shea T."/>
            <person name="Summerbell R.C."/>
            <person name="Xu J."/>
            <person name="Young S."/>
            <person name="Zeng Q."/>
            <person name="Birren B.W."/>
            <person name="Cuomo C.A."/>
            <person name="White T.C."/>
        </authorList>
    </citation>
    <scope>NUCLEOTIDE SEQUENCE [LARGE SCALE GENOMIC DNA]</scope>
    <source>
        <strain evidence="2">CBS 112818</strain>
    </source>
</reference>
<accession>F2S4E1</accession>
<dbReference type="AlphaFoldDB" id="F2S4E1"/>
<proteinExistence type="predicted"/>
<gene>
    <name evidence="1" type="ORF">TESG_08544</name>
</gene>
<protein>
    <submittedName>
        <fullName evidence="1">Uncharacterized protein</fullName>
    </submittedName>
</protein>